<evidence type="ECO:0000313" key="17">
    <source>
        <dbReference type="Proteomes" id="UP000032266"/>
    </source>
</evidence>
<dbReference type="EMBL" id="BK010667">
    <property type="protein sequence ID" value="DAC80083.1"/>
    <property type="molecule type" value="Genomic_DNA"/>
</dbReference>
<dbReference type="GO" id="GO:0005886">
    <property type="term" value="C:plasma membrane"/>
    <property type="evidence" value="ECO:0007669"/>
    <property type="project" value="UniProtKB-SubCell"/>
</dbReference>
<gene>
    <name evidence="15" type="ORF">YC6258_03072</name>
</gene>
<dbReference type="Gene3D" id="3.30.2010.10">
    <property type="entry name" value="Metalloproteases ('zincins'), catalytic domain"/>
    <property type="match status" value="1"/>
</dbReference>
<evidence type="ECO:0000256" key="2">
    <source>
        <dbReference type="ARBA" id="ARBA00004651"/>
    </source>
</evidence>
<dbReference type="OrthoDB" id="9789270at2"/>
<dbReference type="HOGENOM" id="CLU_361220_0_0_6"/>
<evidence type="ECO:0000256" key="4">
    <source>
        <dbReference type="ARBA" id="ARBA00022670"/>
    </source>
</evidence>
<evidence type="ECO:0000259" key="14">
    <source>
        <dbReference type="Pfam" id="PF01435"/>
    </source>
</evidence>
<dbReference type="PANTHER" id="PTHR43221:SF1">
    <property type="entry name" value="PROTEASE HTPX"/>
    <property type="match status" value="1"/>
</dbReference>
<feature type="domain" description="Peptidase M48" evidence="14">
    <location>
        <begin position="105"/>
        <end position="374"/>
    </location>
</feature>
<evidence type="ECO:0000256" key="8">
    <source>
        <dbReference type="ARBA" id="ARBA00022833"/>
    </source>
</evidence>
<evidence type="ECO:0000313" key="16">
    <source>
        <dbReference type="EMBL" id="DAC80083.1"/>
    </source>
</evidence>
<evidence type="ECO:0000313" key="15">
    <source>
        <dbReference type="EMBL" id="AJQ95108.1"/>
    </source>
</evidence>
<dbReference type="PATRIC" id="fig|1445510.3.peg.3040"/>
<reference evidence="16" key="2">
    <citation type="journal article" date="2019" name="Nat. Chem. Biol.">
        <title>Automated structure prediction of trans-acyltransferase polyketide synthase products.</title>
        <authorList>
            <person name="Helfrich E.J.N."/>
            <person name="Ueoka R."/>
            <person name="Dolev A."/>
            <person name="Rust M."/>
            <person name="Meoded R.A."/>
            <person name="Bhushan A."/>
            <person name="Califano G."/>
            <person name="Costa R."/>
            <person name="Gugger M."/>
            <person name="Steinbeck C."/>
            <person name="Moreno P."/>
            <person name="Piel J."/>
        </authorList>
    </citation>
    <scope>NUCLEOTIDE SEQUENCE</scope>
    <source>
        <strain evidence="16">YC6258</strain>
    </source>
</reference>
<dbReference type="PANTHER" id="PTHR43221">
    <property type="entry name" value="PROTEASE HTPX"/>
    <property type="match status" value="1"/>
</dbReference>
<dbReference type="GO" id="GO:0004222">
    <property type="term" value="F:metalloendopeptidase activity"/>
    <property type="evidence" value="ECO:0007669"/>
    <property type="project" value="InterPro"/>
</dbReference>
<dbReference type="KEGG" id="gsn:YC6258_03072"/>
<evidence type="ECO:0000256" key="10">
    <source>
        <dbReference type="ARBA" id="ARBA00023049"/>
    </source>
</evidence>
<dbReference type="GO" id="GO:0046872">
    <property type="term" value="F:metal ion binding"/>
    <property type="evidence" value="ECO:0007669"/>
    <property type="project" value="UniProtKB-KW"/>
</dbReference>
<keyword evidence="3" id="KW-1003">Cell membrane</keyword>
<dbReference type="EMBL" id="CP007142">
    <property type="protein sequence ID" value="AJQ95108.1"/>
    <property type="molecule type" value="Genomic_DNA"/>
</dbReference>
<name>A0A0C5VNX9_9GAMM</name>
<proteinExistence type="predicted"/>
<keyword evidence="4 15" id="KW-0645">Protease</keyword>
<keyword evidence="17" id="KW-1185">Reference proteome</keyword>
<feature type="region of interest" description="Disordered" evidence="12">
    <location>
        <begin position="1"/>
        <end position="20"/>
    </location>
</feature>
<keyword evidence="11 13" id="KW-0472">Membrane</keyword>
<evidence type="ECO:0000256" key="1">
    <source>
        <dbReference type="ARBA" id="ARBA00001947"/>
    </source>
</evidence>
<dbReference type="RefSeq" id="WP_044617480.1">
    <property type="nucleotide sequence ID" value="NZ_CP007142.1"/>
</dbReference>
<feature type="transmembrane region" description="Helical" evidence="13">
    <location>
        <begin position="68"/>
        <end position="85"/>
    </location>
</feature>
<comment type="subcellular location">
    <subcellularLocation>
        <location evidence="2">Cell membrane</location>
        <topology evidence="2">Multi-pass membrane protein</topology>
    </subcellularLocation>
</comment>
<dbReference type="AlphaFoldDB" id="A0A0C5VNX9"/>
<dbReference type="GO" id="GO:0006508">
    <property type="term" value="P:proteolysis"/>
    <property type="evidence" value="ECO:0007669"/>
    <property type="project" value="UniProtKB-KW"/>
</dbReference>
<dbReference type="Pfam" id="PF01435">
    <property type="entry name" value="Peptidase_M48"/>
    <property type="match status" value="1"/>
</dbReference>
<evidence type="ECO:0000256" key="6">
    <source>
        <dbReference type="ARBA" id="ARBA00022723"/>
    </source>
</evidence>
<keyword evidence="10" id="KW-0482">Metalloprotease</keyword>
<organism evidence="15 17">
    <name type="scientific">Gynuella sunshinyii YC6258</name>
    <dbReference type="NCBI Taxonomy" id="1445510"/>
    <lineage>
        <taxon>Bacteria</taxon>
        <taxon>Pseudomonadati</taxon>
        <taxon>Pseudomonadota</taxon>
        <taxon>Gammaproteobacteria</taxon>
        <taxon>Oceanospirillales</taxon>
        <taxon>Saccharospirillaceae</taxon>
        <taxon>Gynuella</taxon>
    </lineage>
</organism>
<dbReference type="Proteomes" id="UP000032266">
    <property type="component" value="Chromosome"/>
</dbReference>
<evidence type="ECO:0000256" key="5">
    <source>
        <dbReference type="ARBA" id="ARBA00022692"/>
    </source>
</evidence>
<evidence type="ECO:0000256" key="3">
    <source>
        <dbReference type="ARBA" id="ARBA00022475"/>
    </source>
</evidence>
<comment type="cofactor">
    <cofactor evidence="1">
        <name>Zn(2+)</name>
        <dbReference type="ChEBI" id="CHEBI:29105"/>
    </cofactor>
</comment>
<feature type="transmembrane region" description="Helical" evidence="13">
    <location>
        <begin position="29"/>
        <end position="56"/>
    </location>
</feature>
<evidence type="ECO:0000256" key="13">
    <source>
        <dbReference type="SAM" id="Phobius"/>
    </source>
</evidence>
<reference evidence="15 17" key="1">
    <citation type="submission" date="2014-01" db="EMBL/GenBank/DDBJ databases">
        <title>Full genme sequencing of cellulolytic bacterium Gynuella sunshinyii YC6258T gen. nov., sp. nov.</title>
        <authorList>
            <person name="Khan H."/>
            <person name="Chung E.J."/>
            <person name="Chung Y.R."/>
        </authorList>
    </citation>
    <scope>NUCLEOTIDE SEQUENCE [LARGE SCALE GENOMIC DNA]</scope>
    <source>
        <strain evidence="15 17">YC6258</strain>
    </source>
</reference>
<dbReference type="EC" id="3.4.24.-" evidence="15"/>
<evidence type="ECO:0000256" key="12">
    <source>
        <dbReference type="SAM" id="MobiDB-lite"/>
    </source>
</evidence>
<accession>A0A0C5VNX9</accession>
<evidence type="ECO:0000256" key="11">
    <source>
        <dbReference type="ARBA" id="ARBA00023136"/>
    </source>
</evidence>
<dbReference type="InterPro" id="IPR001915">
    <property type="entry name" value="Peptidase_M48"/>
</dbReference>
<dbReference type="InterPro" id="IPR050083">
    <property type="entry name" value="HtpX_protease"/>
</dbReference>
<keyword evidence="7 15" id="KW-0378">Hydrolase</keyword>
<evidence type="ECO:0000256" key="7">
    <source>
        <dbReference type="ARBA" id="ARBA00022801"/>
    </source>
</evidence>
<evidence type="ECO:0000256" key="9">
    <source>
        <dbReference type="ARBA" id="ARBA00022989"/>
    </source>
</evidence>
<dbReference type="CDD" id="cd07328">
    <property type="entry name" value="M48_Ste24p_like"/>
    <property type="match status" value="1"/>
</dbReference>
<dbReference type="STRING" id="1445510.YC6258_03072"/>
<keyword evidence="9 13" id="KW-1133">Transmembrane helix</keyword>
<protein>
    <submittedName>
        <fullName evidence="15">Zn-dependent protease with chaperone function</fullName>
        <ecNumber evidence="15">3.4.24.-</ecNumber>
    </submittedName>
</protein>
<feature type="transmembrane region" description="Helical" evidence="13">
    <location>
        <begin position="753"/>
        <end position="773"/>
    </location>
</feature>
<sequence length="774" mass="87528">MTIPHLYPSSPKDIPNDLTRPSGSYRRQAWLAVLGLMVFMTAYIALALCFGTIAFTTLTYMSYRGFDFFHLIILVCSGLLTLFMVKSLFSVHKTADPQGIEITEQQQPDLFAFIHCLADEIGAPRPHRVFLTPEVNAAVFYDLSFKNLLFPSRKNLIIGMGLVNVLSLGEFKAVLAHEFGHFAQRSMLVGRWVYIAQQIIGHMINTRDWLDNLVRFVSRIDIRIAWVGWLLSLLLWSIRSLADSLFRLVVIAERALSREMEFNADLVAVSVSGSDALIHALHKLQAADHAWSSALNIMHSEAGNGKRLDDIFVTQHNIMTAMRNVLDDPDYGIPSAPDKQDEAARHRIFSQEMARPPQMWATHPANRDREDNAKNRYVSSTIDPRSAWELFQNPDALRADITTGFYQADKLSELEPVAGQEAVTKRFERQSLHPQYRGNYLNREAMRNFSSIEELLQAGTVSDNVADALGQLFPTSLKQQLAAARNLDTEIETFQALERGDLKPSGGVIRYRNKEINKAEIPQVLEQLAREREQIIQGLKHHDASCHRTYLKLAEQRGKAWHDHLRGLLELLHCCEHLAAVVRNEQNLLTNTWAVITADGQIGHFEKKRMLKVAGAIQTRMREVSDVMLALQLTDHALEDLGVENWHEQCPQLGLVDVDAKNWGEWCPAAHERMNIMAGILEYLRNLFLEDLVCAEQMLADSLEHPDALPTAPRAGKAPAQYPVLLPGQEHPLQYKLDLWNRFQLAHGLIPSLLRLTVTCAIIGGTLYFGWILI</sequence>
<keyword evidence="6" id="KW-0479">Metal-binding</keyword>
<keyword evidence="5 13" id="KW-0812">Transmembrane</keyword>
<keyword evidence="8" id="KW-0862">Zinc</keyword>